<feature type="chain" id="PRO_5045716335" evidence="1">
    <location>
        <begin position="26"/>
        <end position="231"/>
    </location>
</feature>
<dbReference type="EMBL" id="JAEQND010000005">
    <property type="protein sequence ID" value="MBL0425661.1"/>
    <property type="molecule type" value="Genomic_DNA"/>
</dbReference>
<accession>A0ABS1JNE3</accession>
<proteinExistence type="predicted"/>
<reference evidence="2 3" key="1">
    <citation type="journal article" date="2017" name="Int. J. Syst. Evol. Microbiol.">
        <title>Ramlibacter alkalitolerans sp. nov., alkali-tolerant bacterium isolated from soil of ginseng.</title>
        <authorList>
            <person name="Lee D.H."/>
            <person name="Cha C.J."/>
        </authorList>
    </citation>
    <scope>NUCLEOTIDE SEQUENCE [LARGE SCALE GENOMIC DNA]</scope>
    <source>
        <strain evidence="2 3">KACC 19305</strain>
    </source>
</reference>
<evidence type="ECO:0000256" key="1">
    <source>
        <dbReference type="SAM" id="SignalP"/>
    </source>
</evidence>
<organism evidence="2 3">
    <name type="scientific">Ramlibacter alkalitolerans</name>
    <dbReference type="NCBI Taxonomy" id="2039631"/>
    <lineage>
        <taxon>Bacteria</taxon>
        <taxon>Pseudomonadati</taxon>
        <taxon>Pseudomonadota</taxon>
        <taxon>Betaproteobacteria</taxon>
        <taxon>Burkholderiales</taxon>
        <taxon>Comamonadaceae</taxon>
        <taxon>Ramlibacter</taxon>
    </lineage>
</organism>
<comment type="caution">
    <text evidence="2">The sequence shown here is derived from an EMBL/GenBank/DDBJ whole genome shotgun (WGS) entry which is preliminary data.</text>
</comment>
<keyword evidence="1" id="KW-0732">Signal</keyword>
<protein>
    <submittedName>
        <fullName evidence="2">Uncharacterized protein</fullName>
    </submittedName>
</protein>
<evidence type="ECO:0000313" key="3">
    <source>
        <dbReference type="Proteomes" id="UP000622707"/>
    </source>
</evidence>
<dbReference type="RefSeq" id="WP_201689458.1">
    <property type="nucleotide sequence ID" value="NZ_JAEQND010000005.1"/>
</dbReference>
<gene>
    <name evidence="2" type="ORF">JI746_11135</name>
</gene>
<evidence type="ECO:0000313" key="2">
    <source>
        <dbReference type="EMBL" id="MBL0425661.1"/>
    </source>
</evidence>
<sequence>MKKTSLTRALFVAGVMAAAGGMAQADAIFYPDGTHVELGANAVENGTAAAVLARSSTTAPSQDALLAMGVLADQNGSMMASNDLSVDTTSLGAGPARLTTTTVTTTTPVYVFPNINFDRSTVLAAPHPMMSHARAMDMDRTAAATFDTPTRAGEMSTMTSGAPNMVTTNEQVATLPAPVVDTTSLGAGPSYLGSSTWYGTPSYGVDNGIGTSPSQNNCGLRGNHPCGYLPN</sequence>
<name>A0ABS1JNE3_9BURK</name>
<dbReference type="Proteomes" id="UP000622707">
    <property type="component" value="Unassembled WGS sequence"/>
</dbReference>
<keyword evidence="3" id="KW-1185">Reference proteome</keyword>
<feature type="signal peptide" evidence="1">
    <location>
        <begin position="1"/>
        <end position="25"/>
    </location>
</feature>